<gene>
    <name evidence="1" type="ORF">ACFPYJ_06345</name>
</gene>
<evidence type="ECO:0000313" key="2">
    <source>
        <dbReference type="Proteomes" id="UP001596047"/>
    </source>
</evidence>
<evidence type="ECO:0000313" key="1">
    <source>
        <dbReference type="EMBL" id="MFC5648752.1"/>
    </source>
</evidence>
<dbReference type="EMBL" id="JBHSOW010000023">
    <property type="protein sequence ID" value="MFC5648752.1"/>
    <property type="molecule type" value="Genomic_DNA"/>
</dbReference>
<accession>A0ABW0VUS7</accession>
<sequence>MSKFLDTRTSQNASFGGSIENALLPDTPTAIGVVGLNVTGAAGVLRVTFSGNAAIDHQTRHHQLILHFCH</sequence>
<name>A0ABW0VUS7_9BACL</name>
<comment type="caution">
    <text evidence="1">The sequence shown here is derived from an EMBL/GenBank/DDBJ whole genome shotgun (WGS) entry which is preliminary data.</text>
</comment>
<dbReference type="Proteomes" id="UP001596047">
    <property type="component" value="Unassembled WGS sequence"/>
</dbReference>
<evidence type="ECO:0008006" key="3">
    <source>
        <dbReference type="Google" id="ProtNLM"/>
    </source>
</evidence>
<organism evidence="1 2">
    <name type="scientific">Paenibacillus solisilvae</name>
    <dbReference type="NCBI Taxonomy" id="2486751"/>
    <lineage>
        <taxon>Bacteria</taxon>
        <taxon>Bacillati</taxon>
        <taxon>Bacillota</taxon>
        <taxon>Bacilli</taxon>
        <taxon>Bacillales</taxon>
        <taxon>Paenibacillaceae</taxon>
        <taxon>Paenibacillus</taxon>
    </lineage>
</organism>
<dbReference type="RefSeq" id="WP_379187227.1">
    <property type="nucleotide sequence ID" value="NZ_JBHSOW010000023.1"/>
</dbReference>
<keyword evidence="2" id="KW-1185">Reference proteome</keyword>
<proteinExistence type="predicted"/>
<reference evidence="2" key="1">
    <citation type="journal article" date="2019" name="Int. J. Syst. Evol. Microbiol.">
        <title>The Global Catalogue of Microorganisms (GCM) 10K type strain sequencing project: providing services to taxonomists for standard genome sequencing and annotation.</title>
        <authorList>
            <consortium name="The Broad Institute Genomics Platform"/>
            <consortium name="The Broad Institute Genome Sequencing Center for Infectious Disease"/>
            <person name="Wu L."/>
            <person name="Ma J."/>
        </authorList>
    </citation>
    <scope>NUCLEOTIDE SEQUENCE [LARGE SCALE GENOMIC DNA]</scope>
    <source>
        <strain evidence="2">CGMCC 1.3240</strain>
    </source>
</reference>
<protein>
    <recommendedName>
        <fullName evidence="3">CHRD domain-containing protein</fullName>
    </recommendedName>
</protein>